<dbReference type="KEGG" id="soe:110795244"/>
<dbReference type="RefSeq" id="XP_021855940.1">
    <property type="nucleotide sequence ID" value="XM_022000248.2"/>
</dbReference>
<keyword evidence="2" id="KW-1185">Reference proteome</keyword>
<organism evidence="2 3">
    <name type="scientific">Spinacia oleracea</name>
    <name type="common">Spinach</name>
    <dbReference type="NCBI Taxonomy" id="3562"/>
    <lineage>
        <taxon>Eukaryota</taxon>
        <taxon>Viridiplantae</taxon>
        <taxon>Streptophyta</taxon>
        <taxon>Embryophyta</taxon>
        <taxon>Tracheophyta</taxon>
        <taxon>Spermatophyta</taxon>
        <taxon>Magnoliopsida</taxon>
        <taxon>eudicotyledons</taxon>
        <taxon>Gunneridae</taxon>
        <taxon>Pentapetalae</taxon>
        <taxon>Caryophyllales</taxon>
        <taxon>Chenopodiaceae</taxon>
        <taxon>Chenopodioideae</taxon>
        <taxon>Anserineae</taxon>
        <taxon>Spinacia</taxon>
    </lineage>
</organism>
<accession>A0A9R0K2E5</accession>
<protein>
    <submittedName>
        <fullName evidence="3">Uncharacterized protein isoform X1</fullName>
    </submittedName>
</protein>
<dbReference type="Proteomes" id="UP000813463">
    <property type="component" value="Chromosome 6"/>
</dbReference>
<dbReference type="PANTHER" id="PTHR33167">
    <property type="entry name" value="TRANSCRIPTION FACTOR, PUTATIVE (DUF863)-RELATED"/>
    <property type="match status" value="1"/>
</dbReference>
<sequence>MLDRGDLDLNSVQSSRDLFKETMLDQELVFRRQVFELHELYRKQTAIMENLKQKGLDNYNLRKGGLTPVPVNQNNQLKCSMAEYMQFEKFSLDCKLQKQPPVSMSMQKPLDLQLSADEFISQCDNSSRQEEISKNYSQNKEVFDSDHLNLSLSIGQDASKKGREQYWKGKKTCSSSIDIIDLEDENLSFSNCEAYLGLTSGSAALEFGSRDKHKLDKFLKIGPHKLERFSQSAIRGGSYRTTLHRSPLDAGPSCQTQSLCDSGSNGHHKKFLPANLLDKNQRLPTCKIINRGLDLNTVQLEDQSYFSNNHSGVVNSSITSPSPVLEKIYPTSNVASSVSPNSWRGANNVSSFMVTHGIHLQKDVNFEDNSGEKCSKDDKFREGNETNISVVDLDSDSIEELCSSGSDPKLSSVGSSSKISDGLSREIDMVDAVGAELNLEKGIEEPFEQLNCCKLSSSSESEGVIDHSSSIKTMQSGVQYDDVNFTTSDEEEKNKNDLLVTQSGEQDLRSSDSSESNIQFIIREEPEVDGTIQIAAELLVQISSETGGAFSPGKSTKIPLKVFENEEDERPQCSSESYEAMVLKTEECSPDDYCVSSNAYMVDVSEEKDIRYKLKRGTRMKDFQKDIFPGISTLSRQEIREDINILEGVIRSREYKKMRAKMGDVGTDWCRSTRSKRSRVTRRF</sequence>
<dbReference type="PANTHER" id="PTHR33167:SF29">
    <property type="entry name" value="T28K15.14 PROTEIN"/>
    <property type="match status" value="1"/>
</dbReference>
<dbReference type="Pfam" id="PF05904">
    <property type="entry name" value="DUF863"/>
    <property type="match status" value="1"/>
</dbReference>
<reference evidence="3" key="2">
    <citation type="submission" date="2025-08" db="UniProtKB">
        <authorList>
            <consortium name="RefSeq"/>
        </authorList>
    </citation>
    <scope>IDENTIFICATION</scope>
    <source>
        <tissue evidence="3">Leaf</tissue>
    </source>
</reference>
<feature type="region of interest" description="Disordered" evidence="1">
    <location>
        <begin position="487"/>
        <end position="514"/>
    </location>
</feature>
<name>A0A9R0K2E5_SPIOL</name>
<dbReference type="OrthoDB" id="786875at2759"/>
<proteinExistence type="predicted"/>
<evidence type="ECO:0000256" key="1">
    <source>
        <dbReference type="SAM" id="MobiDB-lite"/>
    </source>
</evidence>
<dbReference type="AlphaFoldDB" id="A0A9R0K2E5"/>
<gene>
    <name evidence="3" type="primary">LOC110795244</name>
</gene>
<dbReference type="InterPro" id="IPR008581">
    <property type="entry name" value="DUF863_pln"/>
</dbReference>
<reference evidence="2" key="1">
    <citation type="journal article" date="2021" name="Nat. Commun.">
        <title>Genomic analyses provide insights into spinach domestication and the genetic basis of agronomic traits.</title>
        <authorList>
            <person name="Cai X."/>
            <person name="Sun X."/>
            <person name="Xu C."/>
            <person name="Sun H."/>
            <person name="Wang X."/>
            <person name="Ge C."/>
            <person name="Zhang Z."/>
            <person name="Wang Q."/>
            <person name="Fei Z."/>
            <person name="Jiao C."/>
            <person name="Wang Q."/>
        </authorList>
    </citation>
    <scope>NUCLEOTIDE SEQUENCE [LARGE SCALE GENOMIC DNA]</scope>
    <source>
        <strain evidence="2">cv. Varoflay</strain>
    </source>
</reference>
<dbReference type="GeneID" id="110795244"/>
<evidence type="ECO:0000313" key="3">
    <source>
        <dbReference type="RefSeq" id="XP_021855940.1"/>
    </source>
</evidence>
<evidence type="ECO:0000313" key="2">
    <source>
        <dbReference type="Proteomes" id="UP000813463"/>
    </source>
</evidence>